<organism evidence="1">
    <name type="scientific">marine sediment metagenome</name>
    <dbReference type="NCBI Taxonomy" id="412755"/>
    <lineage>
        <taxon>unclassified sequences</taxon>
        <taxon>metagenomes</taxon>
        <taxon>ecological metagenomes</taxon>
    </lineage>
</organism>
<evidence type="ECO:0000313" key="1">
    <source>
        <dbReference type="EMBL" id="KKN90115.1"/>
    </source>
</evidence>
<proteinExistence type="predicted"/>
<sequence>MTTSAKREQLESTYFNADSEEKFWTVTIFIRGKDHVLLLTDIGRIKKDGDVFLATLYFNIIPWDGRLYVFDNLGDAYFFILNMNKF</sequence>
<dbReference type="EMBL" id="LAZR01000113">
    <property type="protein sequence ID" value="KKN90115.1"/>
    <property type="molecule type" value="Genomic_DNA"/>
</dbReference>
<comment type="caution">
    <text evidence="1">The sequence shown here is derived from an EMBL/GenBank/DDBJ whole genome shotgun (WGS) entry which is preliminary data.</text>
</comment>
<gene>
    <name evidence="1" type="ORF">LCGC14_0232310</name>
</gene>
<accession>A0A0F9UA96</accession>
<dbReference type="AlphaFoldDB" id="A0A0F9UA96"/>
<name>A0A0F9UA96_9ZZZZ</name>
<reference evidence="1" key="1">
    <citation type="journal article" date="2015" name="Nature">
        <title>Complex archaea that bridge the gap between prokaryotes and eukaryotes.</title>
        <authorList>
            <person name="Spang A."/>
            <person name="Saw J.H."/>
            <person name="Jorgensen S.L."/>
            <person name="Zaremba-Niedzwiedzka K."/>
            <person name="Martijn J."/>
            <person name="Lind A.E."/>
            <person name="van Eijk R."/>
            <person name="Schleper C."/>
            <person name="Guy L."/>
            <person name="Ettema T.J."/>
        </authorList>
    </citation>
    <scope>NUCLEOTIDE SEQUENCE</scope>
</reference>
<protein>
    <submittedName>
        <fullName evidence="1">Uncharacterized protein</fullName>
    </submittedName>
</protein>